<keyword evidence="3" id="KW-1185">Reference proteome</keyword>
<dbReference type="InterPro" id="IPR001810">
    <property type="entry name" value="F-box_dom"/>
</dbReference>
<reference evidence="2 3" key="1">
    <citation type="journal article" date="2014" name="PLoS ONE">
        <title>Global Analysis of Gene Expression Profiles in Physic Nut (Jatropha curcas L.) Seedlings Exposed to Salt Stress.</title>
        <authorList>
            <person name="Zhang L."/>
            <person name="Zhang C."/>
            <person name="Wu P."/>
            <person name="Chen Y."/>
            <person name="Li M."/>
            <person name="Jiang H."/>
            <person name="Wu G."/>
        </authorList>
    </citation>
    <scope>NUCLEOTIDE SEQUENCE [LARGE SCALE GENOMIC DNA]</scope>
    <source>
        <strain evidence="3">cv. GZQX0401</strain>
        <tissue evidence="2">Young leaves</tissue>
    </source>
</reference>
<sequence>MSDCLPEDVIIEILQNLPVKFFIQCTSVCKLWYSLIKTPHFISAQIAKTSTHPTPLLLSHFQDHRYSLVFENEKLKEYMPLHFPFKYDSRFFRSSE</sequence>
<name>A0A067KS08_JATCU</name>
<feature type="domain" description="F-box" evidence="1">
    <location>
        <begin position="5"/>
        <end position="43"/>
    </location>
</feature>
<dbReference type="PANTHER" id="PTHR31672">
    <property type="entry name" value="BNACNNG10540D PROTEIN"/>
    <property type="match status" value="1"/>
</dbReference>
<dbReference type="InterPro" id="IPR050796">
    <property type="entry name" value="SCF_F-box_component"/>
</dbReference>
<dbReference type="Pfam" id="PF00646">
    <property type="entry name" value="F-box"/>
    <property type="match status" value="1"/>
</dbReference>
<organism evidence="2 3">
    <name type="scientific">Jatropha curcas</name>
    <name type="common">Barbados nut</name>
    <dbReference type="NCBI Taxonomy" id="180498"/>
    <lineage>
        <taxon>Eukaryota</taxon>
        <taxon>Viridiplantae</taxon>
        <taxon>Streptophyta</taxon>
        <taxon>Embryophyta</taxon>
        <taxon>Tracheophyta</taxon>
        <taxon>Spermatophyta</taxon>
        <taxon>Magnoliopsida</taxon>
        <taxon>eudicotyledons</taxon>
        <taxon>Gunneridae</taxon>
        <taxon>Pentapetalae</taxon>
        <taxon>rosids</taxon>
        <taxon>fabids</taxon>
        <taxon>Malpighiales</taxon>
        <taxon>Euphorbiaceae</taxon>
        <taxon>Crotonoideae</taxon>
        <taxon>Jatropheae</taxon>
        <taxon>Jatropha</taxon>
    </lineage>
</organism>
<dbReference type="SUPFAM" id="SSF81383">
    <property type="entry name" value="F-box domain"/>
    <property type="match status" value="1"/>
</dbReference>
<dbReference type="Proteomes" id="UP000027138">
    <property type="component" value="Unassembled WGS sequence"/>
</dbReference>
<proteinExistence type="predicted"/>
<evidence type="ECO:0000313" key="3">
    <source>
        <dbReference type="Proteomes" id="UP000027138"/>
    </source>
</evidence>
<dbReference type="PANTHER" id="PTHR31672:SF13">
    <property type="entry name" value="F-BOX PROTEIN CPR30-LIKE"/>
    <property type="match status" value="1"/>
</dbReference>
<dbReference type="AlphaFoldDB" id="A0A067KS08"/>
<accession>A0A067KS08</accession>
<dbReference type="InterPro" id="IPR036047">
    <property type="entry name" value="F-box-like_dom_sf"/>
</dbReference>
<evidence type="ECO:0000259" key="1">
    <source>
        <dbReference type="SMART" id="SM00256"/>
    </source>
</evidence>
<dbReference type="SMART" id="SM00256">
    <property type="entry name" value="FBOX"/>
    <property type="match status" value="1"/>
</dbReference>
<gene>
    <name evidence="2" type="ORF">JCGZ_00674</name>
</gene>
<protein>
    <recommendedName>
        <fullName evidence="1">F-box domain-containing protein</fullName>
    </recommendedName>
</protein>
<dbReference type="EMBL" id="KK914353">
    <property type="protein sequence ID" value="KDP38917.1"/>
    <property type="molecule type" value="Genomic_DNA"/>
</dbReference>
<dbReference type="Gene3D" id="1.20.1280.50">
    <property type="match status" value="1"/>
</dbReference>
<evidence type="ECO:0000313" key="2">
    <source>
        <dbReference type="EMBL" id="KDP38917.1"/>
    </source>
</evidence>
<dbReference type="OrthoDB" id="810573at2759"/>